<sequence length="84" mass="9051">MRDFFIVWMERIVNVVVILGAIGVLIGAIAAMFSPQGGILQGLAVLVGGTIYMILLGGMIYLGLGIYNNTRRTADAIERLADRP</sequence>
<name>A0ABT2KAY4_9RHOB</name>
<feature type="transmembrane region" description="Helical" evidence="1">
    <location>
        <begin position="12"/>
        <end position="33"/>
    </location>
</feature>
<reference evidence="2 3" key="1">
    <citation type="submission" date="2022-04" db="EMBL/GenBank/DDBJ databases">
        <title>Paracoccus sp. YLB-12 draft genome sequence.</title>
        <authorList>
            <person name="Yu L."/>
        </authorList>
    </citation>
    <scope>NUCLEOTIDE SEQUENCE [LARGE SCALE GENOMIC DNA]</scope>
    <source>
        <strain evidence="2 3">YLB-12</strain>
    </source>
</reference>
<organism evidence="2 3">
    <name type="scientific">Paracoccus maritimus</name>
    <dbReference type="NCBI Taxonomy" id="2933292"/>
    <lineage>
        <taxon>Bacteria</taxon>
        <taxon>Pseudomonadati</taxon>
        <taxon>Pseudomonadota</taxon>
        <taxon>Alphaproteobacteria</taxon>
        <taxon>Rhodobacterales</taxon>
        <taxon>Paracoccaceae</taxon>
        <taxon>Paracoccus</taxon>
    </lineage>
</organism>
<keyword evidence="3" id="KW-1185">Reference proteome</keyword>
<protein>
    <submittedName>
        <fullName evidence="2">Uncharacterized protein</fullName>
    </submittedName>
</protein>
<accession>A0ABT2KAY4</accession>
<keyword evidence="1" id="KW-0472">Membrane</keyword>
<evidence type="ECO:0000313" key="2">
    <source>
        <dbReference type="EMBL" id="MCT4333675.1"/>
    </source>
</evidence>
<keyword evidence="1" id="KW-1133">Transmembrane helix</keyword>
<dbReference type="RefSeq" id="WP_260277527.1">
    <property type="nucleotide sequence ID" value="NZ_JANAVZ010000006.1"/>
</dbReference>
<evidence type="ECO:0000313" key="3">
    <source>
        <dbReference type="Proteomes" id="UP001320702"/>
    </source>
</evidence>
<proteinExistence type="predicted"/>
<dbReference type="EMBL" id="JANAVZ010000006">
    <property type="protein sequence ID" value="MCT4333675.1"/>
    <property type="molecule type" value="Genomic_DNA"/>
</dbReference>
<gene>
    <name evidence="2" type="ORF">MU516_12445</name>
</gene>
<dbReference type="Proteomes" id="UP001320702">
    <property type="component" value="Unassembled WGS sequence"/>
</dbReference>
<comment type="caution">
    <text evidence="2">The sequence shown here is derived from an EMBL/GenBank/DDBJ whole genome shotgun (WGS) entry which is preliminary data.</text>
</comment>
<evidence type="ECO:0000256" key="1">
    <source>
        <dbReference type="SAM" id="Phobius"/>
    </source>
</evidence>
<keyword evidence="1" id="KW-0812">Transmembrane</keyword>
<feature type="transmembrane region" description="Helical" evidence="1">
    <location>
        <begin position="39"/>
        <end position="62"/>
    </location>
</feature>